<sequence length="280" mass="30830">MPCHGGLLLLPLVSYALFQTTSPTVLFHANDVMKLSIISILMHPNRIIWNFRFGSLGRQKKMPPPLVKSASEPAPIQSSLPAPHLEVGKWLSRLDLSQYGHLFESYKGVEELLNFSEAQIRDLGVKNSAHRASIVSSLVALRNKYDRAGCDRRSTTRIEPDPIGGMVGWWDGGMEGPLAGGIEYFGHYTLMHLHVSSPFQTPLPSSMTRVRWRARGGPLHIESGLIATALGKLSSSQVIAEDNGSRRKCVIAIFLFLQLHRQSDSDAVKNNVASLLLVSA</sequence>
<name>A0A9P0E7K3_NEZVI</name>
<feature type="domain" description="SAM" evidence="2">
    <location>
        <begin position="82"/>
        <end position="144"/>
    </location>
</feature>
<evidence type="ECO:0000256" key="1">
    <source>
        <dbReference type="SAM" id="SignalP"/>
    </source>
</evidence>
<dbReference type="InterPro" id="IPR001660">
    <property type="entry name" value="SAM"/>
</dbReference>
<dbReference type="EMBL" id="OV725077">
    <property type="protein sequence ID" value="CAH1391343.1"/>
    <property type="molecule type" value="Genomic_DNA"/>
</dbReference>
<dbReference type="Proteomes" id="UP001152798">
    <property type="component" value="Chromosome 1"/>
</dbReference>
<dbReference type="Pfam" id="PF00536">
    <property type="entry name" value="SAM_1"/>
    <property type="match status" value="1"/>
</dbReference>
<accession>A0A9P0E7K3</accession>
<dbReference type="InterPro" id="IPR013761">
    <property type="entry name" value="SAM/pointed_sf"/>
</dbReference>
<protein>
    <recommendedName>
        <fullName evidence="2">SAM domain-containing protein</fullName>
    </recommendedName>
</protein>
<keyword evidence="4" id="KW-1185">Reference proteome</keyword>
<proteinExistence type="predicted"/>
<keyword evidence="1" id="KW-0732">Signal</keyword>
<organism evidence="3 4">
    <name type="scientific">Nezara viridula</name>
    <name type="common">Southern green stink bug</name>
    <name type="synonym">Cimex viridulus</name>
    <dbReference type="NCBI Taxonomy" id="85310"/>
    <lineage>
        <taxon>Eukaryota</taxon>
        <taxon>Metazoa</taxon>
        <taxon>Ecdysozoa</taxon>
        <taxon>Arthropoda</taxon>
        <taxon>Hexapoda</taxon>
        <taxon>Insecta</taxon>
        <taxon>Pterygota</taxon>
        <taxon>Neoptera</taxon>
        <taxon>Paraneoptera</taxon>
        <taxon>Hemiptera</taxon>
        <taxon>Heteroptera</taxon>
        <taxon>Panheteroptera</taxon>
        <taxon>Pentatomomorpha</taxon>
        <taxon>Pentatomoidea</taxon>
        <taxon>Pentatomidae</taxon>
        <taxon>Pentatominae</taxon>
        <taxon>Nezara</taxon>
    </lineage>
</organism>
<dbReference type="AlphaFoldDB" id="A0A9P0E7K3"/>
<dbReference type="SMART" id="SM00454">
    <property type="entry name" value="SAM"/>
    <property type="match status" value="1"/>
</dbReference>
<evidence type="ECO:0000259" key="2">
    <source>
        <dbReference type="PROSITE" id="PS50105"/>
    </source>
</evidence>
<gene>
    <name evidence="3" type="ORF">NEZAVI_LOCUS2381</name>
</gene>
<dbReference type="Gene3D" id="1.10.150.50">
    <property type="entry name" value="Transcription Factor, Ets-1"/>
    <property type="match status" value="1"/>
</dbReference>
<evidence type="ECO:0000313" key="4">
    <source>
        <dbReference type="Proteomes" id="UP001152798"/>
    </source>
</evidence>
<dbReference type="PROSITE" id="PS50105">
    <property type="entry name" value="SAM_DOMAIN"/>
    <property type="match status" value="1"/>
</dbReference>
<dbReference type="OrthoDB" id="2412973at2759"/>
<evidence type="ECO:0000313" key="3">
    <source>
        <dbReference type="EMBL" id="CAH1391343.1"/>
    </source>
</evidence>
<dbReference type="SUPFAM" id="SSF47769">
    <property type="entry name" value="SAM/Pointed domain"/>
    <property type="match status" value="1"/>
</dbReference>
<dbReference type="CDD" id="cd09487">
    <property type="entry name" value="SAM_superfamily"/>
    <property type="match status" value="1"/>
</dbReference>
<feature type="signal peptide" evidence="1">
    <location>
        <begin position="1"/>
        <end position="18"/>
    </location>
</feature>
<reference evidence="3" key="1">
    <citation type="submission" date="2022-01" db="EMBL/GenBank/DDBJ databases">
        <authorList>
            <person name="King R."/>
        </authorList>
    </citation>
    <scope>NUCLEOTIDE SEQUENCE</scope>
</reference>
<feature type="chain" id="PRO_5040512577" description="SAM domain-containing protein" evidence="1">
    <location>
        <begin position="19"/>
        <end position="280"/>
    </location>
</feature>